<keyword evidence="1" id="KW-0812">Transmembrane</keyword>
<name>A0AAJ2DLN2_9BACI</name>
<feature type="transmembrane region" description="Helical" evidence="1">
    <location>
        <begin position="30"/>
        <end position="51"/>
    </location>
</feature>
<protein>
    <submittedName>
        <fullName evidence="2">Uncharacterized protein</fullName>
    </submittedName>
</protein>
<sequence>MFGTGIGLFLDTFILYSSSSICSTLSSQQVLSFAIWMAIAYALYLFIPVWMERSFAKCFLFTCRKRS</sequence>
<dbReference type="EMBL" id="VLYX01000027">
    <property type="protein sequence ID" value="MDR4328180.1"/>
    <property type="molecule type" value="Genomic_DNA"/>
</dbReference>
<organism evidence="2 3">
    <name type="scientific">Bacillus pseudomycoides</name>
    <dbReference type="NCBI Taxonomy" id="64104"/>
    <lineage>
        <taxon>Bacteria</taxon>
        <taxon>Bacillati</taxon>
        <taxon>Bacillota</taxon>
        <taxon>Bacilli</taxon>
        <taxon>Bacillales</taxon>
        <taxon>Bacillaceae</taxon>
        <taxon>Bacillus</taxon>
        <taxon>Bacillus cereus group</taxon>
    </lineage>
</organism>
<evidence type="ECO:0000313" key="3">
    <source>
        <dbReference type="Proteomes" id="UP001248134"/>
    </source>
</evidence>
<reference evidence="2" key="1">
    <citation type="submission" date="2019-07" db="EMBL/GenBank/DDBJ databases">
        <title>Phylogenomic Reclassification of ATCC Bacillus Strains and Various Taxa within the Genus Bacillus.</title>
        <authorList>
            <person name="Riojas M.A."/>
            <person name="Frank A.M."/>
            <person name="Fenn S.L."/>
            <person name="King S.P."/>
            <person name="Brower S.M."/>
            <person name="Hazbon M.H."/>
        </authorList>
    </citation>
    <scope>NUCLEOTIDE SEQUENCE</scope>
    <source>
        <strain evidence="2">NR-12239</strain>
    </source>
</reference>
<gene>
    <name evidence="2" type="ORF">FOS08_20345</name>
</gene>
<evidence type="ECO:0000256" key="1">
    <source>
        <dbReference type="SAM" id="Phobius"/>
    </source>
</evidence>
<accession>A0AAJ2DLN2</accession>
<proteinExistence type="predicted"/>
<dbReference type="AlphaFoldDB" id="A0AAJ2DLN2"/>
<keyword evidence="1" id="KW-0472">Membrane</keyword>
<dbReference type="Proteomes" id="UP001248134">
    <property type="component" value="Unassembled WGS sequence"/>
</dbReference>
<evidence type="ECO:0000313" key="2">
    <source>
        <dbReference type="EMBL" id="MDR4328180.1"/>
    </source>
</evidence>
<comment type="caution">
    <text evidence="2">The sequence shown here is derived from an EMBL/GenBank/DDBJ whole genome shotgun (WGS) entry which is preliminary data.</text>
</comment>
<keyword evidence="1" id="KW-1133">Transmembrane helix</keyword>